<dbReference type="RefSeq" id="WP_145367490.1">
    <property type="nucleotide sequence ID" value="NZ_CP036275.1"/>
</dbReference>
<dbReference type="EMBL" id="CP036275">
    <property type="protein sequence ID" value="QDU36870.1"/>
    <property type="molecule type" value="Genomic_DNA"/>
</dbReference>
<name>A0A517Z2Y8_9PLAN</name>
<dbReference type="InterPro" id="IPR013217">
    <property type="entry name" value="Methyltransf_12"/>
</dbReference>
<evidence type="ECO:0000313" key="5">
    <source>
        <dbReference type="EMBL" id="QDU36870.1"/>
    </source>
</evidence>
<evidence type="ECO:0000256" key="2">
    <source>
        <dbReference type="ARBA" id="ARBA00022679"/>
    </source>
</evidence>
<accession>A0A517Z2Y8</accession>
<dbReference type="GO" id="GO:0032259">
    <property type="term" value="P:methylation"/>
    <property type="evidence" value="ECO:0007669"/>
    <property type="project" value="UniProtKB-KW"/>
</dbReference>
<keyword evidence="1 5" id="KW-0489">Methyltransferase</keyword>
<keyword evidence="5" id="KW-0830">Ubiquinone</keyword>
<dbReference type="Proteomes" id="UP000320496">
    <property type="component" value="Chromosome"/>
</dbReference>
<dbReference type="CDD" id="cd02440">
    <property type="entry name" value="AdoMet_MTases"/>
    <property type="match status" value="1"/>
</dbReference>
<dbReference type="PANTHER" id="PTHR43464:SF19">
    <property type="entry name" value="UBIQUINONE BIOSYNTHESIS O-METHYLTRANSFERASE, MITOCHONDRIAL"/>
    <property type="match status" value="1"/>
</dbReference>
<dbReference type="PANTHER" id="PTHR43464">
    <property type="entry name" value="METHYLTRANSFERASE"/>
    <property type="match status" value="1"/>
</dbReference>
<keyword evidence="6" id="KW-1185">Reference proteome</keyword>
<dbReference type="GO" id="GO:0102208">
    <property type="term" value="F:2-polyprenyl-6-hydroxyphenol methylase activity"/>
    <property type="evidence" value="ECO:0007669"/>
    <property type="project" value="UniProtKB-EC"/>
</dbReference>
<keyword evidence="2 5" id="KW-0808">Transferase</keyword>
<keyword evidence="3" id="KW-0949">S-adenosyl-L-methionine</keyword>
<proteinExistence type="predicted"/>
<organism evidence="5 6">
    <name type="scientific">Maioricimonas rarisocia</name>
    <dbReference type="NCBI Taxonomy" id="2528026"/>
    <lineage>
        <taxon>Bacteria</taxon>
        <taxon>Pseudomonadati</taxon>
        <taxon>Planctomycetota</taxon>
        <taxon>Planctomycetia</taxon>
        <taxon>Planctomycetales</taxon>
        <taxon>Planctomycetaceae</taxon>
        <taxon>Maioricimonas</taxon>
    </lineage>
</organism>
<dbReference type="EC" id="2.1.1.222" evidence="5"/>
<sequence>MSSTPSPTPPESTATTAAFQQQVRSGDRFEFGKNWQAFLTTLDDERVARAEQSLRDMLRVETLEGRRFLDIGSGSGLFSLAARRLGATVHSFDFDPQSVACTQELRSRYFADDERWTIEQGSVLDARYVESLGQFDVVYSWGVLHHTGDMWLALENAEKAVAPQGQLVVAIYNQQGYKSCWWLRVKQIYCSGAIGRALICAVFIPYFWGTTAAASIVLQRNLFAERKKDRGMSIWHDWIDWLGGLPFEVARPEEIFEFYRERGFELQNMKTTNGLGNNEFAFVRR</sequence>
<dbReference type="InterPro" id="IPR029063">
    <property type="entry name" value="SAM-dependent_MTases_sf"/>
</dbReference>
<reference evidence="5 6" key="1">
    <citation type="submission" date="2019-02" db="EMBL/GenBank/DDBJ databases">
        <title>Deep-cultivation of Planctomycetes and their phenomic and genomic characterization uncovers novel biology.</title>
        <authorList>
            <person name="Wiegand S."/>
            <person name="Jogler M."/>
            <person name="Boedeker C."/>
            <person name="Pinto D."/>
            <person name="Vollmers J."/>
            <person name="Rivas-Marin E."/>
            <person name="Kohn T."/>
            <person name="Peeters S.H."/>
            <person name="Heuer A."/>
            <person name="Rast P."/>
            <person name="Oberbeckmann S."/>
            <person name="Bunk B."/>
            <person name="Jeske O."/>
            <person name="Meyerdierks A."/>
            <person name="Storesund J.E."/>
            <person name="Kallscheuer N."/>
            <person name="Luecker S."/>
            <person name="Lage O.M."/>
            <person name="Pohl T."/>
            <person name="Merkel B.J."/>
            <person name="Hornburger P."/>
            <person name="Mueller R.-W."/>
            <person name="Bruemmer F."/>
            <person name="Labrenz M."/>
            <person name="Spormann A.M."/>
            <person name="Op den Camp H."/>
            <person name="Overmann J."/>
            <person name="Amann R."/>
            <person name="Jetten M.S.M."/>
            <person name="Mascher T."/>
            <person name="Medema M.H."/>
            <person name="Devos D.P."/>
            <person name="Kaster A.-K."/>
            <person name="Ovreas L."/>
            <person name="Rohde M."/>
            <person name="Galperin M.Y."/>
            <person name="Jogler C."/>
        </authorList>
    </citation>
    <scope>NUCLEOTIDE SEQUENCE [LARGE SCALE GENOMIC DNA]</scope>
    <source>
        <strain evidence="5 6">Mal4</strain>
    </source>
</reference>
<evidence type="ECO:0000256" key="3">
    <source>
        <dbReference type="ARBA" id="ARBA00022691"/>
    </source>
</evidence>
<evidence type="ECO:0000259" key="4">
    <source>
        <dbReference type="Pfam" id="PF08242"/>
    </source>
</evidence>
<dbReference type="SUPFAM" id="SSF53335">
    <property type="entry name" value="S-adenosyl-L-methionine-dependent methyltransferases"/>
    <property type="match status" value="1"/>
</dbReference>
<dbReference type="Gene3D" id="3.40.50.150">
    <property type="entry name" value="Vaccinia Virus protein VP39"/>
    <property type="match status" value="1"/>
</dbReference>
<dbReference type="KEGG" id="mri:Mal4_11710"/>
<dbReference type="Pfam" id="PF08242">
    <property type="entry name" value="Methyltransf_12"/>
    <property type="match status" value="1"/>
</dbReference>
<evidence type="ECO:0000256" key="1">
    <source>
        <dbReference type="ARBA" id="ARBA00022603"/>
    </source>
</evidence>
<dbReference type="AlphaFoldDB" id="A0A517Z2Y8"/>
<feature type="domain" description="Methyltransferase type 12" evidence="4">
    <location>
        <begin position="69"/>
        <end position="167"/>
    </location>
</feature>
<evidence type="ECO:0000313" key="6">
    <source>
        <dbReference type="Proteomes" id="UP000320496"/>
    </source>
</evidence>
<gene>
    <name evidence="5" type="primary">ubiG_3</name>
    <name evidence="5" type="ORF">Mal4_11710</name>
</gene>
<dbReference type="OrthoDB" id="3206826at2"/>
<protein>
    <submittedName>
        <fullName evidence="5">Ubiquinone biosynthesis O-methyltransferase</fullName>
        <ecNumber evidence="5">2.1.1.222</ecNumber>
    </submittedName>
</protein>